<feature type="region of interest" description="Disordered" evidence="1">
    <location>
        <begin position="352"/>
        <end position="373"/>
    </location>
</feature>
<dbReference type="AlphaFoldDB" id="A0AA39XCM2"/>
<evidence type="ECO:0000313" key="2">
    <source>
        <dbReference type="EMBL" id="KAK0631487.1"/>
    </source>
</evidence>
<evidence type="ECO:0000313" key="3">
    <source>
        <dbReference type="Proteomes" id="UP001175000"/>
    </source>
</evidence>
<proteinExistence type="predicted"/>
<reference evidence="2" key="1">
    <citation type="submission" date="2023-06" db="EMBL/GenBank/DDBJ databases">
        <title>Genome-scale phylogeny and comparative genomics of the fungal order Sordariales.</title>
        <authorList>
            <consortium name="Lawrence Berkeley National Laboratory"/>
            <person name="Hensen N."/>
            <person name="Bonometti L."/>
            <person name="Westerberg I."/>
            <person name="Brannstrom I.O."/>
            <person name="Guillou S."/>
            <person name="Cros-Aarteil S."/>
            <person name="Calhoun S."/>
            <person name="Haridas S."/>
            <person name="Kuo A."/>
            <person name="Mondo S."/>
            <person name="Pangilinan J."/>
            <person name="Riley R."/>
            <person name="Labutti K."/>
            <person name="Andreopoulos B."/>
            <person name="Lipzen A."/>
            <person name="Chen C."/>
            <person name="Yanf M."/>
            <person name="Daum C."/>
            <person name="Ng V."/>
            <person name="Clum A."/>
            <person name="Steindorff A."/>
            <person name="Ohm R."/>
            <person name="Martin F."/>
            <person name="Silar P."/>
            <person name="Natvig D."/>
            <person name="Lalanne C."/>
            <person name="Gautier V."/>
            <person name="Ament-Velasquez S.L."/>
            <person name="Kruys A."/>
            <person name="Hutchinson M.I."/>
            <person name="Powell A.J."/>
            <person name="Barry K."/>
            <person name="Miller A.N."/>
            <person name="Grigoriev I.V."/>
            <person name="Debuchy R."/>
            <person name="Gladieux P."/>
            <person name="Thoren M.H."/>
            <person name="Johannesson H."/>
        </authorList>
    </citation>
    <scope>NUCLEOTIDE SEQUENCE</scope>
    <source>
        <strain evidence="2">CBS 606.72</strain>
    </source>
</reference>
<keyword evidence="3" id="KW-1185">Reference proteome</keyword>
<gene>
    <name evidence="2" type="ORF">B0T14DRAFT_559281</name>
</gene>
<comment type="caution">
    <text evidence="2">The sequence shown here is derived from an EMBL/GenBank/DDBJ whole genome shotgun (WGS) entry which is preliminary data.</text>
</comment>
<dbReference type="EMBL" id="JAULSU010000001">
    <property type="protein sequence ID" value="KAK0631487.1"/>
    <property type="molecule type" value="Genomic_DNA"/>
</dbReference>
<organism evidence="2 3">
    <name type="scientific">Immersiella caudata</name>
    <dbReference type="NCBI Taxonomy" id="314043"/>
    <lineage>
        <taxon>Eukaryota</taxon>
        <taxon>Fungi</taxon>
        <taxon>Dikarya</taxon>
        <taxon>Ascomycota</taxon>
        <taxon>Pezizomycotina</taxon>
        <taxon>Sordariomycetes</taxon>
        <taxon>Sordariomycetidae</taxon>
        <taxon>Sordariales</taxon>
        <taxon>Lasiosphaeriaceae</taxon>
        <taxon>Immersiella</taxon>
    </lineage>
</organism>
<name>A0AA39XCM2_9PEZI</name>
<protein>
    <submittedName>
        <fullName evidence="2">Uncharacterized protein</fullName>
    </submittedName>
</protein>
<accession>A0AA39XCM2</accession>
<sequence length="424" mass="48413">MAIRFTIEGLPEMIRVQEPDAELLKQWSPEFKALIDNRQHPTDVIPLSPSEGDGIDVVSLRYILENIGLEAHRRNHGFPAGEQPPGTFDIVDLSGQCNALHRYKFDISSPFSGLWGRLSHPWTIIPQPEDEWCWRLPPRNDIPRHEWPHYANAAWVLGQDVVFSDAISSIVFDTKFDKIVTSVSGLKSMQEHRAMYMERLFLQMVACIRALTAEFPDIGQKVQRRILDCPHLRVYLSEEINHVKREVIHPWERSRDHLMGRTIYGFALQVDMALLKGTPDEYKKQDYATFASLPSGQTGPRAVTRPHFRAMKAIFGPSDRYVEEVKKILDIMNETIIRDRARLRDELLELRGETSDGGSSSDRRTSAAAPTVDGGVITEETFRKWQFWSQMAELDPDGSKPNGQPLCHGALQTQAEHSVLYRYA</sequence>
<evidence type="ECO:0000256" key="1">
    <source>
        <dbReference type="SAM" id="MobiDB-lite"/>
    </source>
</evidence>
<dbReference type="Proteomes" id="UP001175000">
    <property type="component" value="Unassembled WGS sequence"/>
</dbReference>